<keyword evidence="5" id="KW-0158">Chromosome</keyword>
<accession>A0AAD9RGM5</accession>
<evidence type="ECO:0000256" key="2">
    <source>
        <dbReference type="ARBA" id="ARBA00004584"/>
    </source>
</evidence>
<name>A0AAD9RGM5_9HYME</name>
<comment type="subcellular location">
    <subcellularLocation>
        <location evidence="2">Chromosome</location>
        <location evidence="2">Centromere</location>
    </subcellularLocation>
    <subcellularLocation>
        <location evidence="1">Nucleus</location>
    </subcellularLocation>
</comment>
<evidence type="ECO:0000256" key="3">
    <source>
        <dbReference type="ARBA" id="ARBA00011060"/>
    </source>
</evidence>
<evidence type="ECO:0000313" key="8">
    <source>
        <dbReference type="EMBL" id="KAK2579356.1"/>
    </source>
</evidence>
<comment type="caution">
    <text evidence="8">The sequence shown here is derived from an EMBL/GenBank/DDBJ whole genome shotgun (WGS) entry which is preliminary data.</text>
</comment>
<proteinExistence type="inferred from homology"/>
<dbReference type="InterPro" id="IPR025204">
    <property type="entry name" value="CENP-L"/>
</dbReference>
<keyword evidence="6" id="KW-0539">Nucleus</keyword>
<keyword evidence="9" id="KW-1185">Reference proteome</keyword>
<evidence type="ECO:0000313" key="9">
    <source>
        <dbReference type="Proteomes" id="UP001258017"/>
    </source>
</evidence>
<comment type="similarity">
    <text evidence="3">Belongs to the CENP-L/IML3 family.</text>
</comment>
<evidence type="ECO:0000256" key="6">
    <source>
        <dbReference type="ARBA" id="ARBA00023242"/>
    </source>
</evidence>
<gene>
    <name evidence="8" type="ORF">KPH14_008305</name>
</gene>
<dbReference type="AlphaFoldDB" id="A0AAD9RGM5"/>
<dbReference type="EMBL" id="JAIFRP010000096">
    <property type="protein sequence ID" value="KAK2579356.1"/>
    <property type="molecule type" value="Genomic_DNA"/>
</dbReference>
<reference evidence="8" key="1">
    <citation type="submission" date="2021-08" db="EMBL/GenBank/DDBJ databases">
        <authorList>
            <person name="Misof B."/>
            <person name="Oliver O."/>
            <person name="Podsiadlowski L."/>
            <person name="Donath A."/>
            <person name="Peters R."/>
            <person name="Mayer C."/>
            <person name="Rust J."/>
            <person name="Gunkel S."/>
            <person name="Lesny P."/>
            <person name="Martin S."/>
            <person name="Oeyen J.P."/>
            <person name="Petersen M."/>
            <person name="Panagiotis P."/>
            <person name="Wilbrandt J."/>
            <person name="Tanja T."/>
        </authorList>
    </citation>
    <scope>NUCLEOTIDE SEQUENCE</scope>
    <source>
        <strain evidence="8">GBR_01_08_01A</strain>
        <tissue evidence="8">Thorax + abdomen</tissue>
    </source>
</reference>
<dbReference type="Pfam" id="PF13092">
    <property type="entry name" value="CENP-L"/>
    <property type="match status" value="1"/>
</dbReference>
<evidence type="ECO:0000256" key="4">
    <source>
        <dbReference type="ARBA" id="ARBA00016380"/>
    </source>
</evidence>
<keyword evidence="7" id="KW-0137">Centromere</keyword>
<reference evidence="8" key="2">
    <citation type="journal article" date="2023" name="Commun. Biol.">
        <title>Intrasexual cuticular hydrocarbon dimorphism in a wasp sheds light on hydrocarbon biosynthesis genes in Hymenoptera.</title>
        <authorList>
            <person name="Moris V.C."/>
            <person name="Podsiadlowski L."/>
            <person name="Martin S."/>
            <person name="Oeyen J.P."/>
            <person name="Donath A."/>
            <person name="Petersen M."/>
            <person name="Wilbrandt J."/>
            <person name="Misof B."/>
            <person name="Liedtke D."/>
            <person name="Thamm M."/>
            <person name="Scheiner R."/>
            <person name="Schmitt T."/>
            <person name="Niehuis O."/>
        </authorList>
    </citation>
    <scope>NUCLEOTIDE SEQUENCE</scope>
    <source>
        <strain evidence="8">GBR_01_08_01A</strain>
    </source>
</reference>
<evidence type="ECO:0000256" key="7">
    <source>
        <dbReference type="ARBA" id="ARBA00023328"/>
    </source>
</evidence>
<evidence type="ECO:0000256" key="1">
    <source>
        <dbReference type="ARBA" id="ARBA00004123"/>
    </source>
</evidence>
<dbReference type="GO" id="GO:0005634">
    <property type="term" value="C:nucleus"/>
    <property type="evidence" value="ECO:0007669"/>
    <property type="project" value="UniProtKB-SubCell"/>
</dbReference>
<protein>
    <recommendedName>
        <fullName evidence="4">Centromere protein L</fullName>
    </recommendedName>
</protein>
<dbReference type="PANTHER" id="PTHR31740:SF2">
    <property type="entry name" value="CENTROMERE PROTEIN L"/>
    <property type="match status" value="1"/>
</dbReference>
<dbReference type="Proteomes" id="UP001258017">
    <property type="component" value="Unassembled WGS sequence"/>
</dbReference>
<dbReference type="PANTHER" id="PTHR31740">
    <property type="entry name" value="CENTROMERE PROTEIN L"/>
    <property type="match status" value="1"/>
</dbReference>
<dbReference type="GO" id="GO:0000775">
    <property type="term" value="C:chromosome, centromeric region"/>
    <property type="evidence" value="ECO:0007669"/>
    <property type="project" value="UniProtKB-SubCell"/>
</dbReference>
<organism evidence="8 9">
    <name type="scientific">Odynerus spinipes</name>
    <dbReference type="NCBI Taxonomy" id="1348599"/>
    <lineage>
        <taxon>Eukaryota</taxon>
        <taxon>Metazoa</taxon>
        <taxon>Ecdysozoa</taxon>
        <taxon>Arthropoda</taxon>
        <taxon>Hexapoda</taxon>
        <taxon>Insecta</taxon>
        <taxon>Pterygota</taxon>
        <taxon>Neoptera</taxon>
        <taxon>Endopterygota</taxon>
        <taxon>Hymenoptera</taxon>
        <taxon>Apocrita</taxon>
        <taxon>Aculeata</taxon>
        <taxon>Vespoidea</taxon>
        <taxon>Vespidae</taxon>
        <taxon>Eumeninae</taxon>
        <taxon>Odynerus</taxon>
    </lineage>
</organism>
<evidence type="ECO:0000256" key="5">
    <source>
        <dbReference type="ARBA" id="ARBA00022454"/>
    </source>
</evidence>
<sequence length="331" mass="37606">MKKSDTLESASAITMHTSRRNPRVEFSFEQQLMSLDDSDDVSALHELISLTWNIYGVSALFGFQYNDKTVLKLYGKRLREEIATSLPQENVAYNANISVETILMSDSMYLPPIKVDVFAKKIDQENSIEKCIYKGMFLSWKTANGSDTSNSIKLPLLLCRGIPTCMNAVHSTLSRMFDCLIIALRVKEDDLMWLLPIVMIPVNDEEYPKNTEEVRLEYVVPGVPKTDTIIVKLGSLDLVKILDVIIKDSGNNTRSIINLNIEHIKKLRKCLYAHTRKMNGLELGSCTLHRINLPVGAIMDNKMKIMDPEVMKRVLLYMTEKALSMLHALLF</sequence>